<feature type="compositionally biased region" description="Acidic residues" evidence="2">
    <location>
        <begin position="984"/>
        <end position="996"/>
    </location>
</feature>
<dbReference type="GO" id="GO:0016887">
    <property type="term" value="F:ATP hydrolysis activity"/>
    <property type="evidence" value="ECO:0007669"/>
    <property type="project" value="InterPro"/>
</dbReference>
<reference evidence="4 5" key="1">
    <citation type="journal article" date="2018" name="PLoS Pathog.">
        <title>Evolution of structural diversity of trichothecenes, a family of toxins produced by plant pathogenic and entomopathogenic fungi.</title>
        <authorList>
            <person name="Proctor R.H."/>
            <person name="McCormick S.P."/>
            <person name="Kim H.S."/>
            <person name="Cardoza R.E."/>
            <person name="Stanley A.M."/>
            <person name="Lindo L."/>
            <person name="Kelly A."/>
            <person name="Brown D.W."/>
            <person name="Lee T."/>
            <person name="Vaughan M.M."/>
            <person name="Alexander N.J."/>
            <person name="Busman M."/>
            <person name="Gutierrez S."/>
        </authorList>
    </citation>
    <scope>NUCLEOTIDE SEQUENCE [LARGE SCALE GENOMIC DNA]</scope>
    <source>
        <strain evidence="4 5">IBT 40837</strain>
    </source>
</reference>
<dbReference type="Pfam" id="PF22942">
    <property type="entry name" value="DUF7025"/>
    <property type="match status" value="1"/>
</dbReference>
<feature type="compositionally biased region" description="Basic and acidic residues" evidence="2">
    <location>
        <begin position="374"/>
        <end position="388"/>
    </location>
</feature>
<dbReference type="CDD" id="cd19481">
    <property type="entry name" value="RecA-like_protease"/>
    <property type="match status" value="1"/>
</dbReference>
<feature type="region of interest" description="Disordered" evidence="2">
    <location>
        <begin position="533"/>
        <end position="560"/>
    </location>
</feature>
<keyword evidence="5" id="KW-1185">Reference proteome</keyword>
<evidence type="ECO:0000313" key="5">
    <source>
        <dbReference type="Proteomes" id="UP000266272"/>
    </source>
</evidence>
<organism evidence="4 5">
    <name type="scientific">Trichoderma arundinaceum</name>
    <dbReference type="NCBI Taxonomy" id="490622"/>
    <lineage>
        <taxon>Eukaryota</taxon>
        <taxon>Fungi</taxon>
        <taxon>Dikarya</taxon>
        <taxon>Ascomycota</taxon>
        <taxon>Pezizomycotina</taxon>
        <taxon>Sordariomycetes</taxon>
        <taxon>Hypocreomycetidae</taxon>
        <taxon>Hypocreales</taxon>
        <taxon>Hypocreaceae</taxon>
        <taxon>Trichoderma</taxon>
    </lineage>
</organism>
<dbReference type="InterPro" id="IPR054289">
    <property type="entry name" value="DUF7025"/>
</dbReference>
<feature type="coiled-coil region" evidence="1">
    <location>
        <begin position="67"/>
        <end position="131"/>
    </location>
</feature>
<evidence type="ECO:0000256" key="1">
    <source>
        <dbReference type="SAM" id="Coils"/>
    </source>
</evidence>
<dbReference type="Gene3D" id="3.40.50.300">
    <property type="entry name" value="P-loop containing nucleotide triphosphate hydrolases"/>
    <property type="match status" value="1"/>
</dbReference>
<dbReference type="PANTHER" id="PTHR46411:SF2">
    <property type="entry name" value="AAA+ ATPASE DOMAIN-CONTAINING PROTEIN"/>
    <property type="match status" value="1"/>
</dbReference>
<dbReference type="AlphaFoldDB" id="A0A395NWM6"/>
<feature type="domain" description="AAA+ ATPase" evidence="3">
    <location>
        <begin position="724"/>
        <end position="851"/>
    </location>
</feature>
<dbReference type="STRING" id="490622.A0A395NWM6"/>
<evidence type="ECO:0000256" key="2">
    <source>
        <dbReference type="SAM" id="MobiDB-lite"/>
    </source>
</evidence>
<dbReference type="OrthoDB" id="10042665at2759"/>
<dbReference type="Pfam" id="PF23232">
    <property type="entry name" value="AAA_lid_13"/>
    <property type="match status" value="1"/>
</dbReference>
<evidence type="ECO:0000259" key="3">
    <source>
        <dbReference type="SMART" id="SM00382"/>
    </source>
</evidence>
<feature type="region of interest" description="Disordered" evidence="2">
    <location>
        <begin position="374"/>
        <end position="400"/>
    </location>
</feature>
<dbReference type="GO" id="GO:0005524">
    <property type="term" value="F:ATP binding"/>
    <property type="evidence" value="ECO:0007669"/>
    <property type="project" value="InterPro"/>
</dbReference>
<dbReference type="EMBL" id="PXOA01000108">
    <property type="protein sequence ID" value="RFU80455.1"/>
    <property type="molecule type" value="Genomic_DNA"/>
</dbReference>
<name>A0A395NWM6_TRIAR</name>
<dbReference type="Pfam" id="PF00004">
    <property type="entry name" value="AAA"/>
    <property type="match status" value="1"/>
</dbReference>
<accession>A0A395NWM6</accession>
<dbReference type="InterPro" id="IPR003593">
    <property type="entry name" value="AAA+_ATPase"/>
</dbReference>
<evidence type="ECO:0000313" key="4">
    <source>
        <dbReference type="EMBL" id="RFU80455.1"/>
    </source>
</evidence>
<sequence>MKRKVDWKSYTFFAHLISPAQPLATMADLAGESVSVSKETLDTSTNSDNTIARQLDSTIPDTVKSKQLGLEEELLKLRERLAVAESDAQREKQQREQLELQIQENNKELSSDNFKTIIAQLKRQVEDVQTKTEDANWSIGRKVLNLGWELRYIESITSIADSVTQERDNLRHVSSKLMSYCNMLKAELQNARPGGRIPSLEEIDEGENREENLKADIFNDRLKAELNPMDWNTFKFPRNHDDQKGQYCVIDILIEEPIVTFDGYDNPWYPRRAVRPQESTAGTAGRTEKSISSWRDMANNPDPSKQLVPERIRIRSKYIFDVLNTIFESKLKAYDSSNGVVMVRPFRALVHYDKDIREKFSELGADRLSQLKAKFDGDKSRQDNDKEPGNSQGGHLVTPPWRSWSRKDENSLVEYITLHCVYIDFDGKQLGPVTQTFTIEKFDGEKAVTALEVYPIRFAEGPVSSYHRRSESKAEAGEAGYRSKLIERGRMFVDVASIKHMHYNGFTLETRDEVDSQVMVDFAEAFAVKTAEAAASSTTSNTSSDSRSSDQANNWQPKVQSIIGQELGKKDSSEKKAEQACSGACCIGDYVYDDAYIEKKRNENYVTNLIPSPEETNIEPPMSIHPRLLKELAMSKDSLADDDLLIMSYRVFGFVLRSRKWAKLDLTYLTPVNVTQKDRTAFDQLVLPAGHKDIVHCLVAQHFRDKEARVSDNEEVDIVRGKGKGLIILLHGAPGVGKTTTAEGVAERFNKPLFQITCGDLGTTANEVETALERNFSLANRWGCILLLDEADVFLAQRSPKNFIRNGLVAVFLRVLEYYAGILFLTTNRIGDFDEAFASRIHVSLYYPPLDLKSTRKIFKLNLRLIKERFKEKQRTIVIHKKDILNYASDYWEKNEKMRWNGRQIRNACQTALAMAEFDAQKDAPGDENAQDAEVTLSDGHIKTVFGAYLEFMRYLKNIYGKDAERVAKDMGIRAREAAMSRIEDDDDDDTSDSDDDEKKPKKTAQPASSAFIPATKSHDGIPAAAKTSPGPNLAPSLGATGPPTPSSAPGSVPAPGQAPNMYMAPNSYPGAPNFFPPYMMFSPQQFMQGQGQYQNMPQQAQASLAPGGPPQMPNMAPQMPNQGWPNMNWQGMQGGPMIYPGMGRGNDDALPKPQPQS</sequence>
<feature type="region of interest" description="Disordered" evidence="2">
    <location>
        <begin position="979"/>
        <end position="1055"/>
    </location>
</feature>
<feature type="region of interest" description="Disordered" evidence="2">
    <location>
        <begin position="1129"/>
        <end position="1158"/>
    </location>
</feature>
<dbReference type="Proteomes" id="UP000266272">
    <property type="component" value="Unassembled WGS sequence"/>
</dbReference>
<comment type="caution">
    <text evidence="4">The sequence shown here is derived from an EMBL/GenBank/DDBJ whole genome shotgun (WGS) entry which is preliminary data.</text>
</comment>
<feature type="region of interest" description="Disordered" evidence="2">
    <location>
        <begin position="275"/>
        <end position="305"/>
    </location>
</feature>
<proteinExistence type="predicted"/>
<dbReference type="SUPFAM" id="SSF52540">
    <property type="entry name" value="P-loop containing nucleoside triphosphate hydrolases"/>
    <property type="match status" value="1"/>
</dbReference>
<dbReference type="PANTHER" id="PTHR46411">
    <property type="entry name" value="FAMILY ATPASE, PUTATIVE-RELATED"/>
    <property type="match status" value="1"/>
</dbReference>
<dbReference type="InterPro" id="IPR056599">
    <property type="entry name" value="AAA_lid_fung"/>
</dbReference>
<dbReference type="SMART" id="SM00382">
    <property type="entry name" value="AAA"/>
    <property type="match status" value="1"/>
</dbReference>
<dbReference type="InterPro" id="IPR027417">
    <property type="entry name" value="P-loop_NTPase"/>
</dbReference>
<feature type="compositionally biased region" description="Low complexity" evidence="2">
    <location>
        <begin position="533"/>
        <end position="552"/>
    </location>
</feature>
<keyword evidence="1" id="KW-0175">Coiled coil</keyword>
<gene>
    <name evidence="4" type="ORF">TARUN_1748</name>
</gene>
<protein>
    <submittedName>
        <fullName evidence="4">Aaa family atpase</fullName>
    </submittedName>
</protein>
<dbReference type="InterPro" id="IPR003959">
    <property type="entry name" value="ATPase_AAA_core"/>
</dbReference>